<protein>
    <submittedName>
        <fullName evidence="2">ORF7</fullName>
    </submittedName>
</protein>
<proteinExistence type="predicted"/>
<dbReference type="EMBL" id="AF319782">
    <property type="protein sequence ID" value="AAK38214.1"/>
    <property type="molecule type" value="Genomic_DNA"/>
</dbReference>
<dbReference type="RefSeq" id="NP_733859.1">
    <property type="nucleotide sequence ID" value="NC_004367.1"/>
</dbReference>
<evidence type="ECO:0000313" key="2">
    <source>
        <dbReference type="EMBL" id="AAK38214.1"/>
    </source>
</evidence>
<reference evidence="2 3" key="2">
    <citation type="journal article" date="2002" name="J. Virol.">
        <title>Complete genomic sequence of an Epstein-Barr virus-related herpesvirus naturally infecting a new world primate: a defining point in the evolution of oncogenic lymphocryptoviruses.</title>
        <authorList>
            <person name="Rivailler P."/>
            <person name="Cho Y.G."/>
            <person name="Wang F."/>
        </authorList>
    </citation>
    <scope>NUCLEOTIDE SEQUENCE [LARGE SCALE GENOMIC DNA]</scope>
    <source>
        <strain evidence="2 3">CJ0149</strain>
    </source>
</reference>
<dbReference type="GeneID" id="955893"/>
<name>Q993K4_9GAMA</name>
<evidence type="ECO:0000256" key="1">
    <source>
        <dbReference type="SAM" id="MobiDB-lite"/>
    </source>
</evidence>
<dbReference type="InterPro" id="IPR006882">
    <property type="entry name" value="Herpes_Orf11"/>
</dbReference>
<accession>Q993K4</accession>
<dbReference type="KEGG" id="vg:955893"/>
<keyword evidence="3" id="KW-1185">Reference proteome</keyword>
<organism evidence="2 3">
    <name type="scientific">callitrichine gammaherpesvirus 3</name>
    <name type="common">Marmoset lymphocryptovirus</name>
    <dbReference type="NCBI Taxonomy" id="106331"/>
    <lineage>
        <taxon>Viruses</taxon>
        <taxon>Duplodnaviria</taxon>
        <taxon>Heunggongvirae</taxon>
        <taxon>Peploviricota</taxon>
        <taxon>Herviviricetes</taxon>
        <taxon>Herpesvirales</taxon>
        <taxon>Orthoherpesviridae</taxon>
        <taxon>Gammaherpesvirinae</taxon>
        <taxon>Lymphocryptovirus</taxon>
        <taxon>Lymphocryptovirus callitrichinegamma3</taxon>
    </lineage>
</organism>
<evidence type="ECO:0000313" key="3">
    <source>
        <dbReference type="Proteomes" id="UP000202809"/>
    </source>
</evidence>
<dbReference type="OrthoDB" id="19528at10239"/>
<dbReference type="Pfam" id="PF04797">
    <property type="entry name" value="Herpes_ORF11"/>
    <property type="match status" value="1"/>
</dbReference>
<sequence>MTIGQRLGEWVVNIIPSGLTIHNADVIYPSCHNGGICVLPLSFSVYEALSVARYGLVKSLWDTEEIKSTLQCILPHKPSKDVRIIPSCAFDIHAPLFACIQTGTGVLQRGAIQMTLVCLRSTPIKLPITFHSSPSLTECGELLDVEQTGKQLKFSGIPTTTSPTTLSMCFKTHTLPTGLSGYLFRLTPRGGNNPAYWTHQGGAREAPPRELPSQGTRTHDGAADDGSDNRGPVMRSNTHGFWDPHPTADVDKDRVKVRDPKEWGFVCISAYCHEASNLCRVDIELPDARGSWLVTASMEIHSGPLSSAWEKDMGVVTRGTDWTLVPLYPDTTTMISPGEEAVIKAAGQVINGPPMQGHTGFVFQDACCDRWVLRPNMWHAPGTLFMTVYNPGTTYLTINRRDRLGFAIFWPTDGVNTSEGLIYYDRISRCIHWGAAVVLPISLELPVDSLSPWATLSPDLPMQH</sequence>
<reference evidence="2 3" key="1">
    <citation type="journal article" date="2001" name="Proc. Natl. Acad. Sci. U.S.A.">
        <title>An Epstein-Barr-related herpesvirus from marmoset lymphomas.</title>
        <authorList>
            <person name="Cho Y."/>
            <person name="Ramer J."/>
            <person name="Rivailler P."/>
            <person name="Quink C."/>
            <person name="Garber R.L."/>
            <person name="Beier D.R."/>
            <person name="Wang F."/>
        </authorList>
    </citation>
    <scope>NUCLEOTIDE SEQUENCE [LARGE SCALE GENOMIC DNA]</scope>
    <source>
        <strain evidence="2 3">CJ0149</strain>
    </source>
</reference>
<feature type="region of interest" description="Disordered" evidence="1">
    <location>
        <begin position="199"/>
        <end position="253"/>
    </location>
</feature>
<dbReference type="Proteomes" id="UP000202809">
    <property type="component" value="Segment"/>
</dbReference>